<organism evidence="12 13">
    <name type="scientific">Hydrogenothermus marinus</name>
    <dbReference type="NCBI Taxonomy" id="133270"/>
    <lineage>
        <taxon>Bacteria</taxon>
        <taxon>Pseudomonadati</taxon>
        <taxon>Aquificota</taxon>
        <taxon>Aquificia</taxon>
        <taxon>Aquificales</taxon>
        <taxon>Hydrogenothermaceae</taxon>
        <taxon>Hydrogenothermus</taxon>
    </lineage>
</organism>
<gene>
    <name evidence="12" type="ORF">CLV39_0402</name>
</gene>
<dbReference type="InterPro" id="IPR036008">
    <property type="entry name" value="Aconitase_4Fe-4S_dom"/>
</dbReference>
<dbReference type="UniPathway" id="UPA00223">
    <property type="reaction ID" value="UER00718"/>
</dbReference>
<dbReference type="PRINTS" id="PR00415">
    <property type="entry name" value="ACONITASE"/>
</dbReference>
<sequence length="911" mass="100979">MNKSDFTKSLSVNGKDYTVYSLEKLQEAGIGNIERLPFSIRVLVENLLRNFDGKVVTEEHVKNIANWQKKYETPVEIPHHPARVLMQDFTGVPGVVDLAAMRDAAKELGIDPKKVNPLVPVDLVIDHSVQIDFFGTEDAYKKNLELEYKRNKERYQLLKWAQNAFDTLRIFPPGSGIIHQVNLEYIAQVVMEKDGVLFPDSLVGTDSHTTMINGLGVIGWGVGGIEAEAVMLGQPYYMKIPEVVGVKLTGELPEGATTTDLVLTITQKLREVGVVEKFVEYFGEGVKKLSLPDRATIANMSPEYGATMGFFPVDEETINFLKLTNRKEAAERAEKYTKENMLFYTGNETPEYSEVIEIDMSKVEPSLAGPARPQDRVALKDMKKTFVDLLNCNYNREIDDIKEITAFEDEAGKDLEVGECRIHKGKKVAKINLDGEEVVIGDGSVVIASITSCTNTSNPSVLIGAGILAKKAVEKGLDVKPYVKTSLAPGSRVVEGYLKKAGLLEYLEKLKFNIVGFGCTTCIGNSGPLHPEIEKAIKENDLVVSAVLSGNRNFEARIHPDVKANWLASPILVVAYAIAGRTDIDLTTEPLGKDKDGNPVYLKDIWPSQDEINNILNQVLTADIFEEKYKNILDGDEYWQALEAPTGEIFEWDPKSTYIRKAPYFDGFSVEVNPPKDIKGARVLELLGDSVTTDHISPAGKIPEDYPAGRYLIEHGVKPEEFNSYGSRRGNHEVMVRGTFANVRIKNKLVAPKEGGYTLKLPEKEEMFVYDAAVKYAEEGTPLIVLAGKEYGTGSSRDWAAKGTQLLGVKAVIVKSFERIHRSNLVGMGVLPLQFKEGEGWEELGLDGTETYEIFGIEDIAPGKELKVRATKENGEVVEFNVITRLDTVVDVEYFKNGGILPLVLRKIAKS</sequence>
<dbReference type="InterPro" id="IPR044137">
    <property type="entry name" value="AcnA_IRP_Swivel"/>
</dbReference>
<dbReference type="InterPro" id="IPR015931">
    <property type="entry name" value="Acnase/IPM_dHydase_lsu_aba_1/3"/>
</dbReference>
<dbReference type="CDD" id="cd01586">
    <property type="entry name" value="AcnA_IRP"/>
    <property type="match status" value="1"/>
</dbReference>
<dbReference type="RefSeq" id="WP_121922540.1">
    <property type="nucleotide sequence ID" value="NZ_REFO01000010.1"/>
</dbReference>
<dbReference type="InterPro" id="IPR006249">
    <property type="entry name" value="Aconitase/IRP2"/>
</dbReference>
<evidence type="ECO:0000256" key="1">
    <source>
        <dbReference type="ARBA" id="ARBA00001966"/>
    </source>
</evidence>
<keyword evidence="5 9" id="KW-0408">Iron</keyword>
<dbReference type="GO" id="GO:0006099">
    <property type="term" value="P:tricarboxylic acid cycle"/>
    <property type="evidence" value="ECO:0007669"/>
    <property type="project" value="UniProtKB-UniPathway"/>
</dbReference>
<dbReference type="GO" id="GO:0051539">
    <property type="term" value="F:4 iron, 4 sulfur cluster binding"/>
    <property type="evidence" value="ECO:0007669"/>
    <property type="project" value="UniProtKB-KW"/>
</dbReference>
<evidence type="ECO:0000256" key="4">
    <source>
        <dbReference type="ARBA" id="ARBA00022723"/>
    </source>
</evidence>
<comment type="catalytic activity">
    <reaction evidence="8 9">
        <text>citrate = D-threo-isocitrate</text>
        <dbReference type="Rhea" id="RHEA:10336"/>
        <dbReference type="ChEBI" id="CHEBI:15562"/>
        <dbReference type="ChEBI" id="CHEBI:16947"/>
        <dbReference type="EC" id="4.2.1.3"/>
    </reaction>
</comment>
<evidence type="ECO:0000259" key="11">
    <source>
        <dbReference type="Pfam" id="PF00694"/>
    </source>
</evidence>
<dbReference type="PROSITE" id="PS00450">
    <property type="entry name" value="ACONITASE_1"/>
    <property type="match status" value="1"/>
</dbReference>
<dbReference type="EMBL" id="REFO01000010">
    <property type="protein sequence ID" value="RMA97775.1"/>
    <property type="molecule type" value="Genomic_DNA"/>
</dbReference>
<dbReference type="NCBIfam" id="NF006757">
    <property type="entry name" value="PRK09277.1"/>
    <property type="match status" value="1"/>
</dbReference>
<name>A0A3M0BTB6_9AQUI</name>
<evidence type="ECO:0000256" key="7">
    <source>
        <dbReference type="ARBA" id="ARBA00023239"/>
    </source>
</evidence>
<dbReference type="FunFam" id="3.20.19.10:FF:000001">
    <property type="entry name" value="Aconitate hydratase"/>
    <property type="match status" value="1"/>
</dbReference>
<dbReference type="EC" id="4.2.1.3" evidence="9"/>
<dbReference type="Gene3D" id="3.20.19.10">
    <property type="entry name" value="Aconitase, domain 4"/>
    <property type="match status" value="1"/>
</dbReference>
<dbReference type="Gene3D" id="3.30.499.10">
    <property type="entry name" value="Aconitase, domain 3"/>
    <property type="match status" value="2"/>
</dbReference>
<dbReference type="NCBIfam" id="NF009520">
    <property type="entry name" value="PRK12881.1"/>
    <property type="match status" value="1"/>
</dbReference>
<evidence type="ECO:0000256" key="9">
    <source>
        <dbReference type="RuleBase" id="RU361275"/>
    </source>
</evidence>
<evidence type="ECO:0000256" key="3">
    <source>
        <dbReference type="ARBA" id="ARBA00007185"/>
    </source>
</evidence>
<evidence type="ECO:0000256" key="2">
    <source>
        <dbReference type="ARBA" id="ARBA00004717"/>
    </source>
</evidence>
<dbReference type="PANTHER" id="PTHR11670">
    <property type="entry name" value="ACONITASE/IRON-RESPONSIVE ELEMENT FAMILY MEMBER"/>
    <property type="match status" value="1"/>
</dbReference>
<keyword evidence="13" id="KW-1185">Reference proteome</keyword>
<dbReference type="FunFam" id="3.30.499.10:FF:000002">
    <property type="entry name" value="Aconitate hydratase"/>
    <property type="match status" value="1"/>
</dbReference>
<dbReference type="OrthoDB" id="9764318at2"/>
<evidence type="ECO:0000256" key="5">
    <source>
        <dbReference type="ARBA" id="ARBA00023004"/>
    </source>
</evidence>
<evidence type="ECO:0000313" key="12">
    <source>
        <dbReference type="EMBL" id="RMA97775.1"/>
    </source>
</evidence>
<comment type="function">
    <text evidence="9">Catalyzes the isomerization of citrate to isocitrate via cis-aconitate.</text>
</comment>
<evidence type="ECO:0000313" key="13">
    <source>
        <dbReference type="Proteomes" id="UP000280842"/>
    </source>
</evidence>
<feature type="domain" description="Aconitase/3-isopropylmalate dehydratase large subunit alpha/beta/alpha" evidence="10">
    <location>
        <begin position="67"/>
        <end position="580"/>
    </location>
</feature>
<protein>
    <recommendedName>
        <fullName evidence="9">Aconitate hydratase</fullName>
        <shortName evidence="9">Aconitase</shortName>
        <ecNumber evidence="9">4.2.1.3</ecNumber>
    </recommendedName>
</protein>
<dbReference type="InterPro" id="IPR001030">
    <property type="entry name" value="Acoase/IPM_deHydtase_lsu_aba"/>
</dbReference>
<keyword evidence="9" id="KW-0004">4Fe-4S</keyword>
<dbReference type="InterPro" id="IPR015928">
    <property type="entry name" value="Aconitase/3IPM_dehydase_swvl"/>
</dbReference>
<comment type="cofactor">
    <cofactor evidence="1">
        <name>[4Fe-4S] cluster</name>
        <dbReference type="ChEBI" id="CHEBI:49883"/>
    </cofactor>
</comment>
<dbReference type="GO" id="GO:0003994">
    <property type="term" value="F:aconitate hydratase activity"/>
    <property type="evidence" value="ECO:0007669"/>
    <property type="project" value="UniProtKB-EC"/>
</dbReference>
<evidence type="ECO:0000256" key="6">
    <source>
        <dbReference type="ARBA" id="ARBA00023014"/>
    </source>
</evidence>
<comment type="pathway">
    <text evidence="2">Carbohydrate metabolism; tricarboxylic acid cycle; isocitrate from oxaloacetate: step 2/2.</text>
</comment>
<dbReference type="SUPFAM" id="SSF53732">
    <property type="entry name" value="Aconitase iron-sulfur domain"/>
    <property type="match status" value="1"/>
</dbReference>
<dbReference type="FunFam" id="3.30.499.10:FF:000005">
    <property type="entry name" value="cytoplasmic aconitate hydratase"/>
    <property type="match status" value="1"/>
</dbReference>
<dbReference type="Gene3D" id="6.10.190.10">
    <property type="match status" value="1"/>
</dbReference>
<feature type="domain" description="Aconitase A/isopropylmalate dehydratase small subunit swivel" evidence="11">
    <location>
        <begin position="710"/>
        <end position="837"/>
    </location>
</feature>
<dbReference type="InterPro" id="IPR018136">
    <property type="entry name" value="Aconitase_4Fe-4S_BS"/>
</dbReference>
<dbReference type="CDD" id="cd01580">
    <property type="entry name" value="AcnA_IRP_Swivel"/>
    <property type="match status" value="1"/>
</dbReference>
<keyword evidence="7 9" id="KW-0456">Lyase</keyword>
<dbReference type="GO" id="GO:0019752">
    <property type="term" value="P:carboxylic acid metabolic process"/>
    <property type="evidence" value="ECO:0007669"/>
    <property type="project" value="UniProtKB-ARBA"/>
</dbReference>
<dbReference type="SUPFAM" id="SSF52016">
    <property type="entry name" value="LeuD/IlvD-like"/>
    <property type="match status" value="1"/>
</dbReference>
<proteinExistence type="inferred from homology"/>
<keyword evidence="6 9" id="KW-0411">Iron-sulfur</keyword>
<keyword evidence="4" id="KW-0479">Metal-binding</keyword>
<dbReference type="InterPro" id="IPR000573">
    <property type="entry name" value="AconitaseA/IPMdHydase_ssu_swvl"/>
</dbReference>
<evidence type="ECO:0000256" key="8">
    <source>
        <dbReference type="ARBA" id="ARBA00023501"/>
    </source>
</evidence>
<dbReference type="Pfam" id="PF00694">
    <property type="entry name" value="Aconitase_C"/>
    <property type="match status" value="1"/>
</dbReference>
<accession>A0A3M0BTB6</accession>
<dbReference type="NCBIfam" id="TIGR01341">
    <property type="entry name" value="aconitase_1"/>
    <property type="match status" value="1"/>
</dbReference>
<dbReference type="Pfam" id="PF00330">
    <property type="entry name" value="Aconitase"/>
    <property type="match status" value="1"/>
</dbReference>
<dbReference type="AlphaFoldDB" id="A0A3M0BTB6"/>
<comment type="caution">
    <text evidence="12">The sequence shown here is derived from an EMBL/GenBank/DDBJ whole genome shotgun (WGS) entry which is preliminary data.</text>
</comment>
<dbReference type="GO" id="GO:0046872">
    <property type="term" value="F:metal ion binding"/>
    <property type="evidence" value="ECO:0007669"/>
    <property type="project" value="UniProtKB-KW"/>
</dbReference>
<comment type="similarity">
    <text evidence="3 9">Belongs to the aconitase/IPM isomerase family.</text>
</comment>
<dbReference type="Proteomes" id="UP000280842">
    <property type="component" value="Unassembled WGS sequence"/>
</dbReference>
<evidence type="ECO:0000259" key="10">
    <source>
        <dbReference type="Pfam" id="PF00330"/>
    </source>
</evidence>
<reference evidence="12 13" key="1">
    <citation type="submission" date="2018-10" db="EMBL/GenBank/DDBJ databases">
        <title>Genomic Encyclopedia of Archaeal and Bacterial Type Strains, Phase II (KMG-II): from individual species to whole genera.</title>
        <authorList>
            <person name="Goeker M."/>
        </authorList>
    </citation>
    <scope>NUCLEOTIDE SEQUENCE [LARGE SCALE GENOMIC DNA]</scope>
    <source>
        <strain evidence="12 13">VM1</strain>
    </source>
</reference>